<evidence type="ECO:0000313" key="2">
    <source>
        <dbReference type="Proteomes" id="UP001499942"/>
    </source>
</evidence>
<dbReference type="Proteomes" id="UP001499942">
    <property type="component" value="Unassembled WGS sequence"/>
</dbReference>
<gene>
    <name evidence="1" type="ORF">GCM10010393_15920</name>
</gene>
<dbReference type="EMBL" id="BAAASR010000007">
    <property type="protein sequence ID" value="GAA2485709.1"/>
    <property type="molecule type" value="Genomic_DNA"/>
</dbReference>
<reference evidence="1 2" key="1">
    <citation type="journal article" date="2019" name="Int. J. Syst. Evol. Microbiol.">
        <title>The Global Catalogue of Microorganisms (GCM) 10K type strain sequencing project: providing services to taxonomists for standard genome sequencing and annotation.</title>
        <authorList>
            <consortium name="The Broad Institute Genomics Platform"/>
            <consortium name="The Broad Institute Genome Sequencing Center for Infectious Disease"/>
            <person name="Wu L."/>
            <person name="Ma J."/>
        </authorList>
    </citation>
    <scope>NUCLEOTIDE SEQUENCE [LARGE SCALE GENOMIC DNA]</scope>
    <source>
        <strain evidence="1 2">JCM 5062</strain>
    </source>
</reference>
<evidence type="ECO:0000313" key="1">
    <source>
        <dbReference type="EMBL" id="GAA2485709.1"/>
    </source>
</evidence>
<protein>
    <submittedName>
        <fullName evidence="1">Uncharacterized protein</fullName>
    </submittedName>
</protein>
<accession>A0ABN3LJY5</accession>
<keyword evidence="2" id="KW-1185">Reference proteome</keyword>
<name>A0ABN3LJY5_9ACTN</name>
<comment type="caution">
    <text evidence="1">The sequence shown here is derived from an EMBL/GenBank/DDBJ whole genome shotgun (WGS) entry which is preliminary data.</text>
</comment>
<sequence length="221" mass="24779">MLSIVWNAHQKATGQELPADAFTIRYPDLDPAWDFNFDHCEEVARRLPALTALYSYWQQSATSRDSDRAQPELPHRNRYSTPIRKAIMSWDVILLRLPDDVTSVQEIPADYTPDPLGRRHDVLAAVTQAVPDVDLSDPAWGELSGPTWSIELNIGSEDPVDSVMLHIRGSSDDVLTPVLRLAEALRCKALDCAEGYLNAPGQTSGWHVFQQFRDRVMGPSQ</sequence>
<proteinExistence type="predicted"/>
<organism evidence="1 2">
    <name type="scientific">Streptomyces gobitricini</name>
    <dbReference type="NCBI Taxonomy" id="68211"/>
    <lineage>
        <taxon>Bacteria</taxon>
        <taxon>Bacillati</taxon>
        <taxon>Actinomycetota</taxon>
        <taxon>Actinomycetes</taxon>
        <taxon>Kitasatosporales</taxon>
        <taxon>Streptomycetaceae</taxon>
        <taxon>Streptomyces</taxon>
    </lineage>
</organism>